<keyword evidence="10" id="KW-1185">Reference proteome</keyword>
<evidence type="ECO:0000313" key="10">
    <source>
        <dbReference type="Proteomes" id="UP001589733"/>
    </source>
</evidence>
<dbReference type="Pfam" id="PF11182">
    <property type="entry name" value="AlgF"/>
    <property type="match status" value="1"/>
</dbReference>
<accession>A0ABV6B0G6</accession>
<evidence type="ECO:0000256" key="5">
    <source>
        <dbReference type="ARBA" id="ARBA00022729"/>
    </source>
</evidence>
<keyword evidence="5 8" id="KW-0732">Signal</keyword>
<evidence type="ECO:0000256" key="8">
    <source>
        <dbReference type="SAM" id="SignalP"/>
    </source>
</evidence>
<reference evidence="9 10" key="1">
    <citation type="submission" date="2024-09" db="EMBL/GenBank/DDBJ databases">
        <authorList>
            <person name="Sun Q."/>
            <person name="Mori K."/>
        </authorList>
    </citation>
    <scope>NUCLEOTIDE SEQUENCE [LARGE SCALE GENOMIC DNA]</scope>
    <source>
        <strain evidence="9 10">JCM 13503</strain>
    </source>
</reference>
<organism evidence="9 10">
    <name type="scientific">Deinococcus oregonensis</name>
    <dbReference type="NCBI Taxonomy" id="1805970"/>
    <lineage>
        <taxon>Bacteria</taxon>
        <taxon>Thermotogati</taxon>
        <taxon>Deinococcota</taxon>
        <taxon>Deinococci</taxon>
        <taxon>Deinococcales</taxon>
        <taxon>Deinococcaceae</taxon>
        <taxon>Deinococcus</taxon>
    </lineage>
</organism>
<dbReference type="EMBL" id="JBHLYR010000045">
    <property type="protein sequence ID" value="MFB9993240.1"/>
    <property type="molecule type" value="Genomic_DNA"/>
</dbReference>
<keyword evidence="6" id="KW-0574">Periplasm</keyword>
<evidence type="ECO:0000256" key="7">
    <source>
        <dbReference type="ARBA" id="ARBA00022841"/>
    </source>
</evidence>
<keyword evidence="7" id="KW-0016">Alginate biosynthesis</keyword>
<evidence type="ECO:0000313" key="9">
    <source>
        <dbReference type="EMBL" id="MFB9993240.1"/>
    </source>
</evidence>
<dbReference type="RefSeq" id="WP_380011676.1">
    <property type="nucleotide sequence ID" value="NZ_JBHLYR010000045.1"/>
</dbReference>
<comment type="pathway">
    <text evidence="2">Glycan biosynthesis; alginate biosynthesis.</text>
</comment>
<comment type="subcellular location">
    <subcellularLocation>
        <location evidence="1">Periplasm</location>
    </subcellularLocation>
</comment>
<evidence type="ECO:0000256" key="6">
    <source>
        <dbReference type="ARBA" id="ARBA00022764"/>
    </source>
</evidence>
<evidence type="ECO:0000256" key="4">
    <source>
        <dbReference type="ARBA" id="ARBA00013964"/>
    </source>
</evidence>
<evidence type="ECO:0000256" key="1">
    <source>
        <dbReference type="ARBA" id="ARBA00004418"/>
    </source>
</evidence>
<name>A0ABV6B0G6_9DEIO</name>
<gene>
    <name evidence="9" type="ORF">ACFFLM_14805</name>
</gene>
<sequence>MFKALPVACLLLGLAAAQDTGLYDPAPPADSAFVRVINAPTATLGGKAVTALKGAASAYVVIPQGDFEVKLGTATSKLKVEAGKFYSVVTTGSKVNLLTDQAAENRAKALLTLYNLSKNATVDLKTADGKTAVVAGVKTGESGSRAVNGITVDLAAFAGTKALGTLKGVKLERGNAYALVLTDTGLTLTQSSTKTK</sequence>
<comment type="caution">
    <text evidence="9">The sequence shown here is derived from an EMBL/GenBank/DDBJ whole genome shotgun (WGS) entry which is preliminary data.</text>
</comment>
<evidence type="ECO:0000256" key="3">
    <source>
        <dbReference type="ARBA" id="ARBA00010033"/>
    </source>
</evidence>
<proteinExistence type="inferred from homology"/>
<comment type="similarity">
    <text evidence="3">Belongs to the AlgF family.</text>
</comment>
<feature type="chain" id="PRO_5046830273" description="Alginate biosynthesis protein AlgF" evidence="8">
    <location>
        <begin position="18"/>
        <end position="196"/>
    </location>
</feature>
<evidence type="ECO:0000256" key="2">
    <source>
        <dbReference type="ARBA" id="ARBA00005182"/>
    </source>
</evidence>
<dbReference type="Proteomes" id="UP001589733">
    <property type="component" value="Unassembled WGS sequence"/>
</dbReference>
<feature type="signal peptide" evidence="8">
    <location>
        <begin position="1"/>
        <end position="17"/>
    </location>
</feature>
<protein>
    <recommendedName>
        <fullName evidence="4">Alginate biosynthesis protein AlgF</fullName>
    </recommendedName>
</protein>
<dbReference type="InterPro" id="IPR035422">
    <property type="entry name" value="AlgF"/>
</dbReference>